<reference evidence="3" key="1">
    <citation type="journal article" date="2013" name="Science">
        <title>The Amborella genome and the evolution of flowering plants.</title>
        <authorList>
            <consortium name="Amborella Genome Project"/>
        </authorList>
    </citation>
    <scope>NUCLEOTIDE SEQUENCE [LARGE SCALE GENOMIC DNA]</scope>
</reference>
<dbReference type="AlphaFoldDB" id="W1PC31"/>
<dbReference type="Proteomes" id="UP000017836">
    <property type="component" value="Unassembled WGS sequence"/>
</dbReference>
<evidence type="ECO:0000313" key="2">
    <source>
        <dbReference type="EMBL" id="ERN05244.1"/>
    </source>
</evidence>
<dbReference type="HOGENOM" id="CLU_910121_0_0_1"/>
<gene>
    <name evidence="2" type="ORF">AMTR_s00007p00096510</name>
</gene>
<feature type="region of interest" description="Disordered" evidence="1">
    <location>
        <begin position="1"/>
        <end position="110"/>
    </location>
</feature>
<keyword evidence="3" id="KW-1185">Reference proteome</keyword>
<dbReference type="Gramene" id="ERN05244">
    <property type="protein sequence ID" value="ERN05244"/>
    <property type="gene ID" value="AMTR_s00007p00096510"/>
</dbReference>
<evidence type="ECO:0000256" key="1">
    <source>
        <dbReference type="SAM" id="MobiDB-lite"/>
    </source>
</evidence>
<name>W1PC31_AMBTC</name>
<feature type="compositionally biased region" description="Basic and acidic residues" evidence="1">
    <location>
        <begin position="83"/>
        <end position="98"/>
    </location>
</feature>
<evidence type="ECO:0000313" key="3">
    <source>
        <dbReference type="Proteomes" id="UP000017836"/>
    </source>
</evidence>
<feature type="compositionally biased region" description="Basic residues" evidence="1">
    <location>
        <begin position="185"/>
        <end position="200"/>
    </location>
</feature>
<feature type="region of interest" description="Disordered" evidence="1">
    <location>
        <begin position="180"/>
        <end position="200"/>
    </location>
</feature>
<protein>
    <submittedName>
        <fullName evidence="2">Uncharacterized protein</fullName>
    </submittedName>
</protein>
<dbReference type="EMBL" id="KI394011">
    <property type="protein sequence ID" value="ERN05244.1"/>
    <property type="molecule type" value="Genomic_DNA"/>
</dbReference>
<proteinExistence type="predicted"/>
<feature type="compositionally biased region" description="Basic and acidic residues" evidence="1">
    <location>
        <begin position="58"/>
        <end position="74"/>
    </location>
</feature>
<feature type="compositionally biased region" description="Basic and acidic residues" evidence="1">
    <location>
        <begin position="21"/>
        <end position="44"/>
    </location>
</feature>
<organism evidence="2 3">
    <name type="scientific">Amborella trichopoda</name>
    <dbReference type="NCBI Taxonomy" id="13333"/>
    <lineage>
        <taxon>Eukaryota</taxon>
        <taxon>Viridiplantae</taxon>
        <taxon>Streptophyta</taxon>
        <taxon>Embryophyta</taxon>
        <taxon>Tracheophyta</taxon>
        <taxon>Spermatophyta</taxon>
        <taxon>Magnoliopsida</taxon>
        <taxon>Amborellales</taxon>
        <taxon>Amborellaceae</taxon>
        <taxon>Amborella</taxon>
    </lineage>
</organism>
<accession>W1PC31</accession>
<sequence length="306" mass="33959">MTLLGLGSTTRMASSLVRKGASRDLESAGEGKDEEGRGEDREGEGVLIGEEGFNGAGGEDREGGKEARGAGERQKGKRWASRGRGEQGVDGGREKPVEDGLGGADEGQRGAGYKWARGRVACEDPIGREPWRGGRVVGSRKGTAANRRRIRKRVHRFVDDDMALGCRRRLVEMRARINESGRGIRGAKRRNDRRRRRLGRGKAAICRPKRRLVGIEEYGRHVGEHASTLGQGVGDARQVPREGVRLAMARWTVEETRRPARARDLDPTAGIGKGYGRWSHRVEKRRVRRRCLLPGVRHPQKMSIRL</sequence>